<dbReference type="EMBL" id="JH767142">
    <property type="protein sequence ID" value="EQC38263.1"/>
    <property type="molecule type" value="Genomic_DNA"/>
</dbReference>
<evidence type="ECO:0000313" key="3">
    <source>
        <dbReference type="Proteomes" id="UP000030762"/>
    </source>
</evidence>
<accession>T0S042</accession>
<evidence type="ECO:0000313" key="2">
    <source>
        <dbReference type="EMBL" id="EQC38263.1"/>
    </source>
</evidence>
<protein>
    <submittedName>
        <fullName evidence="2">Uncharacterized protein</fullName>
    </submittedName>
</protein>
<feature type="region of interest" description="Disordered" evidence="1">
    <location>
        <begin position="78"/>
        <end position="110"/>
    </location>
</feature>
<dbReference type="GeneID" id="19945415"/>
<dbReference type="Proteomes" id="UP000030762">
    <property type="component" value="Unassembled WGS sequence"/>
</dbReference>
<gene>
    <name evidence="2" type="ORF">SDRG_04688</name>
</gene>
<keyword evidence="3" id="KW-1185">Reference proteome</keyword>
<dbReference type="VEuPathDB" id="FungiDB:SDRG_04688"/>
<sequence>MSLYDPLYYHKRAAKLAEAKLVAEDGLMRKPRPTAAANQGSRATAFGRSTTPTVVPQHATAAVPVTVARAVECATDDSVDANARHDGGATSDGKQPQLDHRRAASHTGDERRDCLVKFYDECHADQRGIDGHD</sequence>
<dbReference type="InParanoid" id="T0S042"/>
<feature type="region of interest" description="Disordered" evidence="1">
    <location>
        <begin position="32"/>
        <end position="53"/>
    </location>
</feature>
<proteinExistence type="predicted"/>
<dbReference type="AlphaFoldDB" id="T0S042"/>
<evidence type="ECO:0000256" key="1">
    <source>
        <dbReference type="SAM" id="MobiDB-lite"/>
    </source>
</evidence>
<feature type="compositionally biased region" description="Basic and acidic residues" evidence="1">
    <location>
        <begin position="97"/>
        <end position="110"/>
    </location>
</feature>
<organism evidence="2 3">
    <name type="scientific">Saprolegnia diclina (strain VS20)</name>
    <dbReference type="NCBI Taxonomy" id="1156394"/>
    <lineage>
        <taxon>Eukaryota</taxon>
        <taxon>Sar</taxon>
        <taxon>Stramenopiles</taxon>
        <taxon>Oomycota</taxon>
        <taxon>Saprolegniomycetes</taxon>
        <taxon>Saprolegniales</taxon>
        <taxon>Saprolegniaceae</taxon>
        <taxon>Saprolegnia</taxon>
    </lineage>
</organism>
<dbReference type="RefSeq" id="XP_008608590.1">
    <property type="nucleotide sequence ID" value="XM_008610368.1"/>
</dbReference>
<reference evidence="2 3" key="1">
    <citation type="submission" date="2012-04" db="EMBL/GenBank/DDBJ databases">
        <title>The Genome Sequence of Saprolegnia declina VS20.</title>
        <authorList>
            <consortium name="The Broad Institute Genome Sequencing Platform"/>
            <person name="Russ C."/>
            <person name="Nusbaum C."/>
            <person name="Tyler B."/>
            <person name="van West P."/>
            <person name="Dieguez-Uribeondo J."/>
            <person name="de Bruijn I."/>
            <person name="Tripathy S."/>
            <person name="Jiang R."/>
            <person name="Young S.K."/>
            <person name="Zeng Q."/>
            <person name="Gargeya S."/>
            <person name="Fitzgerald M."/>
            <person name="Haas B."/>
            <person name="Abouelleil A."/>
            <person name="Alvarado L."/>
            <person name="Arachchi H.M."/>
            <person name="Berlin A."/>
            <person name="Chapman S.B."/>
            <person name="Goldberg J."/>
            <person name="Griggs A."/>
            <person name="Gujja S."/>
            <person name="Hansen M."/>
            <person name="Howarth C."/>
            <person name="Imamovic A."/>
            <person name="Larimer J."/>
            <person name="McCowen C."/>
            <person name="Montmayeur A."/>
            <person name="Murphy C."/>
            <person name="Neiman D."/>
            <person name="Pearson M."/>
            <person name="Priest M."/>
            <person name="Roberts A."/>
            <person name="Saif S."/>
            <person name="Shea T."/>
            <person name="Sisk P."/>
            <person name="Sykes S."/>
            <person name="Wortman J."/>
            <person name="Nusbaum C."/>
            <person name="Birren B."/>
        </authorList>
    </citation>
    <scope>NUCLEOTIDE SEQUENCE [LARGE SCALE GENOMIC DNA]</scope>
    <source>
        <strain evidence="2 3">VS20</strain>
    </source>
</reference>
<name>T0S042_SAPDV</name>